<keyword evidence="3" id="KW-1185">Reference proteome</keyword>
<sequence length="109" mass="12685">MNNPPLNRTLKVRATSLRKGMTPEEKKLWYQYLRFYPVKFRRQQIQAPFILDFYCHQARLAIEIDGSQHYTDYGRSYDQWRTKHIEKKALLSSASPTVISATASTASAS</sequence>
<dbReference type="PANTHER" id="PTHR38590:SF1">
    <property type="entry name" value="BLL0828 PROTEIN"/>
    <property type="match status" value="1"/>
</dbReference>
<dbReference type="STRING" id="742743.HMPREF9453_01844"/>
<gene>
    <name evidence="2" type="ORF">HMPREF9453_01844</name>
</gene>
<dbReference type="SUPFAM" id="SSF52980">
    <property type="entry name" value="Restriction endonuclease-like"/>
    <property type="match status" value="1"/>
</dbReference>
<reference evidence="2 3" key="1">
    <citation type="submission" date="2011-11" db="EMBL/GenBank/DDBJ databases">
        <title>The Genome Sequence of Dialister succinatiphilus YIT 11850.</title>
        <authorList>
            <consortium name="The Broad Institute Genome Sequencing Platform"/>
            <person name="Earl A."/>
            <person name="Ward D."/>
            <person name="Feldgarden M."/>
            <person name="Gevers D."/>
            <person name="Morotomi M."/>
            <person name="Young S.K."/>
            <person name="Zeng Q."/>
            <person name="Gargeya S."/>
            <person name="Fitzgerald M."/>
            <person name="Haas B."/>
            <person name="Abouelleil A."/>
            <person name="Alvarado L."/>
            <person name="Arachchi H.M."/>
            <person name="Berlin A."/>
            <person name="Brown A."/>
            <person name="Chapman S.B."/>
            <person name="Dunbar C."/>
            <person name="Gearin G."/>
            <person name="Goldberg J."/>
            <person name="Griggs A."/>
            <person name="Gujja S."/>
            <person name="Heiman D."/>
            <person name="Howarth C."/>
            <person name="Lui A."/>
            <person name="MacDonald P.J.P."/>
            <person name="Montmayeur A."/>
            <person name="Murphy C."/>
            <person name="Neiman D."/>
            <person name="Pearson M."/>
            <person name="Priest M."/>
            <person name="Roberts A."/>
            <person name="Saif S."/>
            <person name="Shea T."/>
            <person name="Sisk P."/>
            <person name="Stolte C."/>
            <person name="Sykes S."/>
            <person name="Wortman J."/>
            <person name="Nusbaum C."/>
            <person name="Birren B."/>
        </authorList>
    </citation>
    <scope>NUCLEOTIDE SEQUENCE [LARGE SCALE GENOMIC DNA]</scope>
    <source>
        <strain evidence="2 3">YIT 11850</strain>
    </source>
</reference>
<proteinExistence type="predicted"/>
<organism evidence="2 3">
    <name type="scientific">Dialister succinatiphilus YIT 11850</name>
    <dbReference type="NCBI Taxonomy" id="742743"/>
    <lineage>
        <taxon>Bacteria</taxon>
        <taxon>Bacillati</taxon>
        <taxon>Bacillota</taxon>
        <taxon>Negativicutes</taxon>
        <taxon>Veillonellales</taxon>
        <taxon>Veillonellaceae</taxon>
        <taxon>Dialister</taxon>
    </lineage>
</organism>
<dbReference type="Pfam" id="PF04480">
    <property type="entry name" value="DUF559"/>
    <property type="match status" value="1"/>
</dbReference>
<comment type="caution">
    <text evidence="2">The sequence shown here is derived from an EMBL/GenBank/DDBJ whole genome shotgun (WGS) entry which is preliminary data.</text>
</comment>
<dbReference type="PANTHER" id="PTHR38590">
    <property type="entry name" value="BLL0828 PROTEIN"/>
    <property type="match status" value="1"/>
</dbReference>
<dbReference type="Gene3D" id="3.40.960.10">
    <property type="entry name" value="VSR Endonuclease"/>
    <property type="match status" value="1"/>
</dbReference>
<accession>H1D2K6</accession>
<dbReference type="EMBL" id="ADLT01000060">
    <property type="protein sequence ID" value="EHO62235.1"/>
    <property type="molecule type" value="Genomic_DNA"/>
</dbReference>
<dbReference type="eggNOG" id="COG2852">
    <property type="taxonomic scope" value="Bacteria"/>
</dbReference>
<evidence type="ECO:0000313" key="2">
    <source>
        <dbReference type="EMBL" id="EHO62235.1"/>
    </source>
</evidence>
<evidence type="ECO:0000259" key="1">
    <source>
        <dbReference type="Pfam" id="PF04480"/>
    </source>
</evidence>
<feature type="domain" description="DUF559" evidence="1">
    <location>
        <begin position="10"/>
        <end position="87"/>
    </location>
</feature>
<protein>
    <recommendedName>
        <fullName evidence="1">DUF559 domain-containing protein</fullName>
    </recommendedName>
</protein>
<dbReference type="AlphaFoldDB" id="H1D2K6"/>
<dbReference type="Proteomes" id="UP000003277">
    <property type="component" value="Unassembled WGS sequence"/>
</dbReference>
<dbReference type="CDD" id="cd01038">
    <property type="entry name" value="Endonuclease_DUF559"/>
    <property type="match status" value="1"/>
</dbReference>
<dbReference type="InterPro" id="IPR047216">
    <property type="entry name" value="Endonuclease_DUF559_bact"/>
</dbReference>
<dbReference type="HOGENOM" id="CLU_107928_4_1_9"/>
<dbReference type="InterPro" id="IPR011335">
    <property type="entry name" value="Restrct_endonuc-II-like"/>
</dbReference>
<evidence type="ECO:0000313" key="3">
    <source>
        <dbReference type="Proteomes" id="UP000003277"/>
    </source>
</evidence>
<dbReference type="InterPro" id="IPR007569">
    <property type="entry name" value="DUF559"/>
</dbReference>
<name>H1D2K6_9FIRM</name>